<accession>A0A1J5TSI8</accession>
<dbReference type="GO" id="GO:0016491">
    <property type="term" value="F:oxidoreductase activity"/>
    <property type="evidence" value="ECO:0007669"/>
    <property type="project" value="UniProtKB-ARBA"/>
</dbReference>
<keyword evidence="3" id="KW-0408">Iron</keyword>
<evidence type="ECO:0000259" key="5">
    <source>
        <dbReference type="PROSITE" id="PS51379"/>
    </source>
</evidence>
<comment type="caution">
    <text evidence="6">The sequence shown here is derived from an EMBL/GenBank/DDBJ whole genome shotgun (WGS) entry which is preliminary data.</text>
</comment>
<dbReference type="PROSITE" id="PS51379">
    <property type="entry name" value="4FE4S_FER_2"/>
    <property type="match status" value="2"/>
</dbReference>
<dbReference type="InterPro" id="IPR050572">
    <property type="entry name" value="Fe-S_Ferredoxin"/>
</dbReference>
<dbReference type="PROSITE" id="PS00198">
    <property type="entry name" value="4FE4S_FER_1"/>
    <property type="match status" value="2"/>
</dbReference>
<dbReference type="InterPro" id="IPR017900">
    <property type="entry name" value="4Fe4S_Fe_S_CS"/>
</dbReference>
<organism evidence="6 7">
    <name type="scientific">Marine Group III euryarchaeote CG-Bathy1</name>
    <dbReference type="NCBI Taxonomy" id="1889001"/>
    <lineage>
        <taxon>Archaea</taxon>
        <taxon>Methanobacteriati</taxon>
        <taxon>Thermoplasmatota</taxon>
        <taxon>Thermoplasmata</taxon>
        <taxon>Candidatus Thermoprofundales</taxon>
    </lineage>
</organism>
<sequence>MKWDEDGSRRIIKPDLDKESCLFCGACIGVCPTNAMLLEYNERNIWINEDCTDCLFCIRVCPVGALSYPEEPSRNTTFEAL</sequence>
<dbReference type="Pfam" id="PF14697">
    <property type="entry name" value="Fer4_21"/>
    <property type="match status" value="1"/>
</dbReference>
<name>A0A1J5TSI8_9ARCH</name>
<dbReference type="GO" id="GO:0046872">
    <property type="term" value="F:metal ion binding"/>
    <property type="evidence" value="ECO:0007669"/>
    <property type="project" value="UniProtKB-KW"/>
</dbReference>
<dbReference type="PANTHER" id="PTHR43687:SF1">
    <property type="entry name" value="FERREDOXIN III"/>
    <property type="match status" value="1"/>
</dbReference>
<feature type="domain" description="4Fe-4S ferredoxin-type" evidence="5">
    <location>
        <begin position="12"/>
        <end position="41"/>
    </location>
</feature>
<protein>
    <recommendedName>
        <fullName evidence="5">4Fe-4S ferredoxin-type domain-containing protein</fullName>
    </recommendedName>
</protein>
<dbReference type="InterPro" id="IPR017896">
    <property type="entry name" value="4Fe4S_Fe-S-bd"/>
</dbReference>
<dbReference type="Gene3D" id="3.30.70.3270">
    <property type="match status" value="1"/>
</dbReference>
<proteinExistence type="predicted"/>
<dbReference type="AlphaFoldDB" id="A0A1J5TSI8"/>
<feature type="domain" description="4Fe-4S ferredoxin-type" evidence="5">
    <location>
        <begin position="43"/>
        <end position="71"/>
    </location>
</feature>
<gene>
    <name evidence="6" type="ORF">BEU04_01495</name>
</gene>
<dbReference type="Proteomes" id="UP000183815">
    <property type="component" value="Unassembled WGS sequence"/>
</dbReference>
<keyword evidence="1" id="KW-0004">4Fe-4S</keyword>
<dbReference type="EMBL" id="MIYU01000012">
    <property type="protein sequence ID" value="OIR16684.1"/>
    <property type="molecule type" value="Genomic_DNA"/>
</dbReference>
<evidence type="ECO:0000256" key="3">
    <source>
        <dbReference type="ARBA" id="ARBA00023004"/>
    </source>
</evidence>
<keyword evidence="2" id="KW-0479">Metal-binding</keyword>
<dbReference type="Gene3D" id="3.30.70.20">
    <property type="match status" value="1"/>
</dbReference>
<dbReference type="PANTHER" id="PTHR43687">
    <property type="entry name" value="ADENYLYLSULFATE REDUCTASE, BETA SUBUNIT"/>
    <property type="match status" value="1"/>
</dbReference>
<keyword evidence="4" id="KW-0411">Iron-sulfur</keyword>
<evidence type="ECO:0000256" key="1">
    <source>
        <dbReference type="ARBA" id="ARBA00022485"/>
    </source>
</evidence>
<reference evidence="6 7" key="1">
    <citation type="submission" date="2016-08" db="EMBL/GenBank/DDBJ databases">
        <title>New Insights into Marine Group III Euryarchaeota, from dark to light.</title>
        <authorList>
            <person name="Haro-Moreno J.M."/>
            <person name="Rodriguez-Valera F."/>
            <person name="Lopez-Garcia P."/>
            <person name="Moreira D."/>
            <person name="Martin-Cuadrado A.B."/>
        </authorList>
    </citation>
    <scope>NUCLEOTIDE SEQUENCE [LARGE SCALE GENOMIC DNA]</scope>
    <source>
        <strain evidence="6">CG-Bathy1</strain>
    </source>
</reference>
<evidence type="ECO:0000313" key="7">
    <source>
        <dbReference type="Proteomes" id="UP000183815"/>
    </source>
</evidence>
<evidence type="ECO:0000256" key="2">
    <source>
        <dbReference type="ARBA" id="ARBA00022723"/>
    </source>
</evidence>
<evidence type="ECO:0000256" key="4">
    <source>
        <dbReference type="ARBA" id="ARBA00023014"/>
    </source>
</evidence>
<dbReference type="GO" id="GO:0051539">
    <property type="term" value="F:4 iron, 4 sulfur cluster binding"/>
    <property type="evidence" value="ECO:0007669"/>
    <property type="project" value="UniProtKB-KW"/>
</dbReference>
<evidence type="ECO:0000313" key="6">
    <source>
        <dbReference type="EMBL" id="OIR16684.1"/>
    </source>
</evidence>
<dbReference type="SUPFAM" id="SSF54862">
    <property type="entry name" value="4Fe-4S ferredoxins"/>
    <property type="match status" value="1"/>
</dbReference>